<dbReference type="Gene3D" id="1.20.1530.20">
    <property type="match status" value="1"/>
</dbReference>
<feature type="transmembrane region" description="Helical" evidence="8">
    <location>
        <begin position="164"/>
        <end position="183"/>
    </location>
</feature>
<dbReference type="RefSeq" id="WP_284206839.1">
    <property type="nucleotide sequence ID" value="NZ_BSSU01000004.1"/>
</dbReference>
<dbReference type="PANTHER" id="PTHR36838">
    <property type="entry name" value="AUXIN EFFLUX CARRIER FAMILY PROTEIN"/>
    <property type="match status" value="1"/>
</dbReference>
<evidence type="ECO:0000256" key="7">
    <source>
        <dbReference type="ARBA" id="ARBA00023136"/>
    </source>
</evidence>
<keyword evidence="7 8" id="KW-0472">Membrane</keyword>
<organism evidence="9 10">
    <name type="scientific">Thalassotalea eurytherma</name>
    <dbReference type="NCBI Taxonomy" id="1144278"/>
    <lineage>
        <taxon>Bacteria</taxon>
        <taxon>Pseudomonadati</taxon>
        <taxon>Pseudomonadota</taxon>
        <taxon>Gammaproteobacteria</taxon>
        <taxon>Alteromonadales</taxon>
        <taxon>Colwelliaceae</taxon>
        <taxon>Thalassotalea</taxon>
    </lineage>
</organism>
<name>A0ABQ6H211_9GAMM</name>
<feature type="transmembrane region" description="Helical" evidence="8">
    <location>
        <begin position="124"/>
        <end position="143"/>
    </location>
</feature>
<keyword evidence="4" id="KW-1003">Cell membrane</keyword>
<proteinExistence type="inferred from homology"/>
<feature type="transmembrane region" description="Helical" evidence="8">
    <location>
        <begin position="37"/>
        <end position="56"/>
    </location>
</feature>
<dbReference type="EMBL" id="BSSU01000004">
    <property type="protein sequence ID" value="GLX81504.1"/>
    <property type="molecule type" value="Genomic_DNA"/>
</dbReference>
<feature type="transmembrane region" description="Helical" evidence="8">
    <location>
        <begin position="257"/>
        <end position="275"/>
    </location>
</feature>
<evidence type="ECO:0000256" key="5">
    <source>
        <dbReference type="ARBA" id="ARBA00022692"/>
    </source>
</evidence>
<evidence type="ECO:0000256" key="8">
    <source>
        <dbReference type="SAM" id="Phobius"/>
    </source>
</evidence>
<evidence type="ECO:0000256" key="4">
    <source>
        <dbReference type="ARBA" id="ARBA00022475"/>
    </source>
</evidence>
<dbReference type="Pfam" id="PF03547">
    <property type="entry name" value="Mem_trans"/>
    <property type="match status" value="1"/>
</dbReference>
<keyword evidence="5 8" id="KW-0812">Transmembrane</keyword>
<comment type="subcellular location">
    <subcellularLocation>
        <location evidence="1">Cell membrane</location>
        <topology evidence="1">Multi-pass membrane protein</topology>
    </subcellularLocation>
</comment>
<feature type="transmembrane region" description="Helical" evidence="8">
    <location>
        <begin position="287"/>
        <end position="308"/>
    </location>
</feature>
<feature type="transmembrane region" description="Helical" evidence="8">
    <location>
        <begin position="6"/>
        <end position="25"/>
    </location>
</feature>
<accession>A0ABQ6H211</accession>
<comment type="caution">
    <text evidence="9">The sequence shown here is derived from an EMBL/GenBank/DDBJ whole genome shotgun (WGS) entry which is preliminary data.</text>
</comment>
<evidence type="ECO:0000313" key="10">
    <source>
        <dbReference type="Proteomes" id="UP001157133"/>
    </source>
</evidence>
<dbReference type="InterPro" id="IPR004776">
    <property type="entry name" value="Mem_transp_PIN-like"/>
</dbReference>
<feature type="transmembrane region" description="Helical" evidence="8">
    <location>
        <begin position="226"/>
        <end position="251"/>
    </location>
</feature>
<evidence type="ECO:0000256" key="2">
    <source>
        <dbReference type="ARBA" id="ARBA00010145"/>
    </source>
</evidence>
<comment type="similarity">
    <text evidence="2">Belongs to the auxin efflux carrier (TC 2.A.69) family.</text>
</comment>
<keyword evidence="6 8" id="KW-1133">Transmembrane helix</keyword>
<protein>
    <submittedName>
        <fullName evidence="9">Malonate transporter</fullName>
    </submittedName>
</protein>
<keyword evidence="3" id="KW-0813">Transport</keyword>
<gene>
    <name evidence="9" type="ORF">theurythT_09560</name>
</gene>
<sequence>MNIIHIIAPLVLVGLAGFIATKSQWLTRTQLDALSKFTFHLAIPAFLFLQMAQADIKSHLDLAIYGAFYIPVIIVFFIAYVSNYYFHSNYRKEDDASAAYALAASYSNNIIVGLPVILLALGEHYLAIVFMIVVFHSAMLFTLTSALAARKQKTSVMSTLKSTLLNPLILAIIAGAMTNILLTKTGNKLPMILVDSLTLLGKPAISLALFSLGGSMTYYQVKSEKYFIGFACLLKLAILPSLVFLTATYGFALAQDVTLVLVIMSACPTGVNAYLIAKNYENHQETVAGTVVVTTVLSVLTTPIWLMLLS</sequence>
<dbReference type="PANTHER" id="PTHR36838:SF3">
    <property type="entry name" value="TRANSPORTER AUXIN EFFLUX CARRIER EC FAMILY"/>
    <property type="match status" value="1"/>
</dbReference>
<evidence type="ECO:0000256" key="6">
    <source>
        <dbReference type="ARBA" id="ARBA00022989"/>
    </source>
</evidence>
<evidence type="ECO:0000256" key="3">
    <source>
        <dbReference type="ARBA" id="ARBA00022448"/>
    </source>
</evidence>
<reference evidence="9 10" key="1">
    <citation type="submission" date="2023-03" db="EMBL/GenBank/DDBJ databases">
        <title>Draft genome sequence of Thalassotalea eurytherma JCM 18482T.</title>
        <authorList>
            <person name="Sawabe T."/>
        </authorList>
    </citation>
    <scope>NUCLEOTIDE SEQUENCE [LARGE SCALE GENOMIC DNA]</scope>
    <source>
        <strain evidence="9 10">JCM 18482</strain>
    </source>
</reference>
<dbReference type="Proteomes" id="UP001157133">
    <property type="component" value="Unassembled WGS sequence"/>
</dbReference>
<dbReference type="InterPro" id="IPR038770">
    <property type="entry name" value="Na+/solute_symporter_sf"/>
</dbReference>
<feature type="transmembrane region" description="Helical" evidence="8">
    <location>
        <begin position="98"/>
        <end position="118"/>
    </location>
</feature>
<keyword evidence="10" id="KW-1185">Reference proteome</keyword>
<evidence type="ECO:0000313" key="9">
    <source>
        <dbReference type="EMBL" id="GLX81504.1"/>
    </source>
</evidence>
<feature type="transmembrane region" description="Helical" evidence="8">
    <location>
        <begin position="62"/>
        <end position="86"/>
    </location>
</feature>
<feature type="transmembrane region" description="Helical" evidence="8">
    <location>
        <begin position="203"/>
        <end position="219"/>
    </location>
</feature>
<evidence type="ECO:0000256" key="1">
    <source>
        <dbReference type="ARBA" id="ARBA00004651"/>
    </source>
</evidence>